<dbReference type="OrthoDB" id="121140at2"/>
<keyword evidence="1" id="KW-0472">Membrane</keyword>
<keyword evidence="4" id="KW-1185">Reference proteome</keyword>
<evidence type="ECO:0000259" key="2">
    <source>
        <dbReference type="Pfam" id="PF25231"/>
    </source>
</evidence>
<evidence type="ECO:0000313" key="4">
    <source>
        <dbReference type="Proteomes" id="UP000248889"/>
    </source>
</evidence>
<feature type="transmembrane region" description="Helical" evidence="1">
    <location>
        <begin position="172"/>
        <end position="192"/>
    </location>
</feature>
<feature type="transmembrane region" description="Helical" evidence="1">
    <location>
        <begin position="284"/>
        <end position="314"/>
    </location>
</feature>
<protein>
    <recommendedName>
        <fullName evidence="2">DUF7847 domain-containing protein</fullName>
    </recommendedName>
</protein>
<gene>
    <name evidence="3" type="ORF">DN069_16270</name>
</gene>
<keyword evidence="1" id="KW-0812">Transmembrane</keyword>
<feature type="transmembrane region" description="Helical" evidence="1">
    <location>
        <begin position="136"/>
        <end position="166"/>
    </location>
</feature>
<sequence>MAPKPGVIPLRPLSVGEIVNAIFTTIRYNFLAVYGPPLIIGGGFLAVLAVFGAAEWTPMHSFWVDAQNNAHIDGWKPSNSEITNTAFAFGGLLLLIMLAYEAVYISASLSSVATLRHAVVGRRIRFRQSATEIKPHFWRLVGATLLMQLICLAPMVVGIAILLLLAFATDSAGLIGLLAFLIVLASGVWGMYAQIRLVPLSATVVLEGKSPIEAIKRAWRLNEGAWWRSLGVTLLIGLIGSLIQYGVNQVISVFYAGAIGFGGSTIPTDPSSPTYTRDLLVAELVMIAVLLPITILVTLLTLPLTTLGQGLLYIDRRIRRESLDIQLAEEAGIPFAGAAPPTDLV</sequence>
<organism evidence="3 4">
    <name type="scientific">Streptacidiphilus pinicola</name>
    <dbReference type="NCBI Taxonomy" id="2219663"/>
    <lineage>
        <taxon>Bacteria</taxon>
        <taxon>Bacillati</taxon>
        <taxon>Actinomycetota</taxon>
        <taxon>Actinomycetes</taxon>
        <taxon>Kitasatosporales</taxon>
        <taxon>Streptomycetaceae</taxon>
        <taxon>Streptacidiphilus</taxon>
    </lineage>
</organism>
<feature type="transmembrane region" description="Helical" evidence="1">
    <location>
        <begin position="31"/>
        <end position="54"/>
    </location>
</feature>
<dbReference type="Pfam" id="PF25231">
    <property type="entry name" value="DUF7847"/>
    <property type="match status" value="1"/>
</dbReference>
<dbReference type="AlphaFoldDB" id="A0A2X0KC62"/>
<dbReference type="InterPro" id="IPR057169">
    <property type="entry name" value="DUF7847"/>
</dbReference>
<comment type="caution">
    <text evidence="3">The sequence shown here is derived from an EMBL/GenBank/DDBJ whole genome shotgun (WGS) entry which is preliminary data.</text>
</comment>
<dbReference type="EMBL" id="QKYN01000062">
    <property type="protein sequence ID" value="RAG84600.1"/>
    <property type="molecule type" value="Genomic_DNA"/>
</dbReference>
<feature type="transmembrane region" description="Helical" evidence="1">
    <location>
        <begin position="86"/>
        <end position="115"/>
    </location>
</feature>
<accession>A0A2X0KC62</accession>
<dbReference type="RefSeq" id="WP_111501721.1">
    <property type="nucleotide sequence ID" value="NZ_QKYN01000062.1"/>
</dbReference>
<feature type="domain" description="DUF7847" evidence="2">
    <location>
        <begin position="35"/>
        <end position="302"/>
    </location>
</feature>
<evidence type="ECO:0000256" key="1">
    <source>
        <dbReference type="SAM" id="Phobius"/>
    </source>
</evidence>
<proteinExistence type="predicted"/>
<dbReference type="Proteomes" id="UP000248889">
    <property type="component" value="Unassembled WGS sequence"/>
</dbReference>
<evidence type="ECO:0000313" key="3">
    <source>
        <dbReference type="EMBL" id="RAG84600.1"/>
    </source>
</evidence>
<keyword evidence="1" id="KW-1133">Transmembrane helix</keyword>
<name>A0A2X0KC62_9ACTN</name>
<feature type="transmembrane region" description="Helical" evidence="1">
    <location>
        <begin position="225"/>
        <end position="247"/>
    </location>
</feature>
<reference evidence="3 4" key="1">
    <citation type="submission" date="2018-06" db="EMBL/GenBank/DDBJ databases">
        <title>Streptacidiphilus pinicola sp. nov., isolated from pine grove soil.</title>
        <authorList>
            <person name="Roh S.G."/>
            <person name="Park S."/>
            <person name="Kim M.-K."/>
            <person name="Yun B.-R."/>
            <person name="Park J."/>
            <person name="Kim M.J."/>
            <person name="Kim Y.S."/>
            <person name="Kim S.B."/>
        </authorList>
    </citation>
    <scope>NUCLEOTIDE SEQUENCE [LARGE SCALE GENOMIC DNA]</scope>
    <source>
        <strain evidence="3 4">MMS16-CNU450</strain>
    </source>
</reference>